<evidence type="ECO:0000259" key="3">
    <source>
        <dbReference type="PROSITE" id="PS50983"/>
    </source>
</evidence>
<dbReference type="PROSITE" id="PS51257">
    <property type="entry name" value="PROKAR_LIPOPROTEIN"/>
    <property type="match status" value="1"/>
</dbReference>
<organism evidence="4 5">
    <name type="scientific">Desulfitobacterium chlororespirans DSM 11544</name>
    <dbReference type="NCBI Taxonomy" id="1121395"/>
    <lineage>
        <taxon>Bacteria</taxon>
        <taxon>Bacillati</taxon>
        <taxon>Bacillota</taxon>
        <taxon>Clostridia</taxon>
        <taxon>Eubacteriales</taxon>
        <taxon>Desulfitobacteriaceae</taxon>
        <taxon>Desulfitobacterium</taxon>
    </lineage>
</organism>
<accession>A0A1M7TGM4</accession>
<evidence type="ECO:0000313" key="5">
    <source>
        <dbReference type="Proteomes" id="UP000184010"/>
    </source>
</evidence>
<dbReference type="AlphaFoldDB" id="A0A1M7TGM4"/>
<feature type="chain" id="PRO_5009929430" evidence="2">
    <location>
        <begin position="29"/>
        <end position="517"/>
    </location>
</feature>
<dbReference type="STRING" id="1121395.SAMN02745215_02002"/>
<dbReference type="PROSITE" id="PS50983">
    <property type="entry name" value="FE_B12_PBP"/>
    <property type="match status" value="1"/>
</dbReference>
<dbReference type="Gene3D" id="3.90.1010.20">
    <property type="match status" value="1"/>
</dbReference>
<dbReference type="Pfam" id="PF04205">
    <property type="entry name" value="FMN_bind"/>
    <property type="match status" value="1"/>
</dbReference>
<dbReference type="GO" id="GO:0010181">
    <property type="term" value="F:FMN binding"/>
    <property type="evidence" value="ECO:0007669"/>
    <property type="project" value="InterPro"/>
</dbReference>
<dbReference type="GO" id="GO:0016020">
    <property type="term" value="C:membrane"/>
    <property type="evidence" value="ECO:0007669"/>
    <property type="project" value="InterPro"/>
</dbReference>
<name>A0A1M7TGM4_9FIRM</name>
<dbReference type="Proteomes" id="UP000184010">
    <property type="component" value="Unassembled WGS sequence"/>
</dbReference>
<dbReference type="Pfam" id="PF01497">
    <property type="entry name" value="Peripla_BP_2"/>
    <property type="match status" value="1"/>
</dbReference>
<dbReference type="InterPro" id="IPR002491">
    <property type="entry name" value="ABC_transptr_periplasmic_BD"/>
</dbReference>
<dbReference type="PANTHER" id="PTHR30535">
    <property type="entry name" value="VITAMIN B12-BINDING PROTEIN"/>
    <property type="match status" value="1"/>
</dbReference>
<dbReference type="PANTHER" id="PTHR30535:SF34">
    <property type="entry name" value="MOLYBDATE-BINDING PROTEIN MOLA"/>
    <property type="match status" value="1"/>
</dbReference>
<dbReference type="InterPro" id="IPR007329">
    <property type="entry name" value="FMN-bd"/>
</dbReference>
<proteinExistence type="inferred from homology"/>
<gene>
    <name evidence="4" type="ORF">SAMN02745215_02002</name>
</gene>
<dbReference type="SUPFAM" id="SSF53807">
    <property type="entry name" value="Helical backbone' metal receptor"/>
    <property type="match status" value="1"/>
</dbReference>
<protein>
    <submittedName>
        <fullName evidence="4">Iron complex transport system substrate-binding protein</fullName>
    </submittedName>
</protein>
<dbReference type="SMART" id="SM00900">
    <property type="entry name" value="FMN_bind"/>
    <property type="match status" value="1"/>
</dbReference>
<feature type="domain" description="Fe/B12 periplasmic-binding" evidence="3">
    <location>
        <begin position="195"/>
        <end position="486"/>
    </location>
</feature>
<evidence type="ECO:0000313" key="4">
    <source>
        <dbReference type="EMBL" id="SHN69877.1"/>
    </source>
</evidence>
<comment type="similarity">
    <text evidence="1">Belongs to the bacterial solute-binding protein 8 family.</text>
</comment>
<reference evidence="5" key="1">
    <citation type="submission" date="2016-12" db="EMBL/GenBank/DDBJ databases">
        <authorList>
            <person name="Varghese N."/>
            <person name="Submissions S."/>
        </authorList>
    </citation>
    <scope>NUCLEOTIDE SEQUENCE [LARGE SCALE GENOMIC DNA]</scope>
    <source>
        <strain evidence="5">DSM 11544</strain>
    </source>
</reference>
<keyword evidence="2" id="KW-0732">Signal</keyword>
<dbReference type="RefSeq" id="WP_072772462.1">
    <property type="nucleotide sequence ID" value="NZ_FRDN01000006.1"/>
</dbReference>
<dbReference type="Gene3D" id="3.40.50.1980">
    <property type="entry name" value="Nitrogenase molybdenum iron protein domain"/>
    <property type="match status" value="2"/>
</dbReference>
<evidence type="ECO:0000256" key="1">
    <source>
        <dbReference type="ARBA" id="ARBA00008814"/>
    </source>
</evidence>
<feature type="signal peptide" evidence="2">
    <location>
        <begin position="1"/>
        <end position="28"/>
    </location>
</feature>
<evidence type="ECO:0000256" key="2">
    <source>
        <dbReference type="SAM" id="SignalP"/>
    </source>
</evidence>
<dbReference type="InterPro" id="IPR050902">
    <property type="entry name" value="ABC_Transporter_SBP"/>
</dbReference>
<dbReference type="EMBL" id="FRDN01000006">
    <property type="protein sequence ID" value="SHN69877.1"/>
    <property type="molecule type" value="Genomic_DNA"/>
</dbReference>
<keyword evidence="5" id="KW-1185">Reference proteome</keyword>
<sequence>MEKSYRQKTAALLVIVMMVLLGGCNSAAANKPAENPPAEKAVAAGTYTAKAPGYHGDLEVTADVDKEGKITKITVGENTETEDVGGIAIEKIPQRIIEAQSLDVDVVAGATLTSKGIINGVAAALKEAGQDPVQYGYVAAEEGSANVISPLNKDTMPVKKETTSSITIKDVKGREVTIDLPISSYAISTMDVIDYIIPLKGKEAFSMLVASGQDGGGGIQKYAQLYKPLVRDYTQHIGQISDHNAPFDLEMVLSMNPDVLIVNSAMAAHKYALEIEDQLAAAGIDIVLIDVPGKKLDKSVQETMKLLGKIFQEEEKAAEVVAFMDKQYGLITAKNLAQRQDKPTVYYEKSGYSEVFGSTGTSVSGWGLPIAIAGGDNIADAVLLDKASAGGSSNTLDPEYVIKADPDYIILSGVNDGWLDSLNKKKEPPQYDIINRTGWSNLQAVKNNKVYEFAHSTSRSIYAFYPCLKMAKLFYPEEFADLDPEVVLDEFFDKFMLVDSDISTWFTGLENSTSLKK</sequence>